<dbReference type="GO" id="GO:0045892">
    <property type="term" value="P:negative regulation of DNA-templated transcription"/>
    <property type="evidence" value="ECO:0007669"/>
    <property type="project" value="InterPro"/>
</dbReference>
<comment type="caution">
    <text evidence="6">The sequence shown here is derived from an EMBL/GenBank/DDBJ whole genome shotgun (WGS) entry which is preliminary data.</text>
</comment>
<evidence type="ECO:0000256" key="1">
    <source>
        <dbReference type="ARBA" id="ARBA00011046"/>
    </source>
</evidence>
<evidence type="ECO:0000256" key="3">
    <source>
        <dbReference type="ARBA" id="ARBA00023125"/>
    </source>
</evidence>
<dbReference type="GO" id="GO:0003677">
    <property type="term" value="F:DNA binding"/>
    <property type="evidence" value="ECO:0007669"/>
    <property type="project" value="UniProtKB-KW"/>
</dbReference>
<gene>
    <name evidence="6" type="ORF">KC729_06155</name>
</gene>
<dbReference type="InterPro" id="IPR036390">
    <property type="entry name" value="WH_DNA-bd_sf"/>
</dbReference>
<name>A0A956LXN1_UNCEI</name>
<dbReference type="Gene3D" id="1.10.10.10">
    <property type="entry name" value="Winged helix-like DNA-binding domain superfamily/Winged helix DNA-binding domain"/>
    <property type="match status" value="1"/>
</dbReference>
<dbReference type="InterPro" id="IPR036388">
    <property type="entry name" value="WH-like_DNA-bd_sf"/>
</dbReference>
<dbReference type="Proteomes" id="UP000697710">
    <property type="component" value="Unassembled WGS sequence"/>
</dbReference>
<comment type="similarity">
    <text evidence="1">Belongs to the BlaI transcriptional regulatory family.</text>
</comment>
<protein>
    <submittedName>
        <fullName evidence="6">BlaI/MecI/CopY family transcriptional regulator</fullName>
    </submittedName>
</protein>
<keyword evidence="4" id="KW-0804">Transcription</keyword>
<dbReference type="AlphaFoldDB" id="A0A956LXN1"/>
<dbReference type="SUPFAM" id="SSF46785">
    <property type="entry name" value="Winged helix' DNA-binding domain"/>
    <property type="match status" value="1"/>
</dbReference>
<evidence type="ECO:0000313" key="6">
    <source>
        <dbReference type="EMBL" id="MCA9727248.1"/>
    </source>
</evidence>
<keyword evidence="2" id="KW-0805">Transcription regulation</keyword>
<dbReference type="EMBL" id="JAGQHR010000133">
    <property type="protein sequence ID" value="MCA9727248.1"/>
    <property type="molecule type" value="Genomic_DNA"/>
</dbReference>
<dbReference type="InterPro" id="IPR005650">
    <property type="entry name" value="BlaI_family"/>
</dbReference>
<keyword evidence="3" id="KW-0238">DNA-binding</keyword>
<sequence length="188" mass="21243">MTNLPDLSRFELQCLRKLWELREATVRDVHQALPDAPSYSTVRKIVERLEEKGAVERVRLDGKAWVYRSTVSAPRMIRKEIRRFLDTVFDGMAGPLVSHLAEMDALTVEDLRAAEEQIEPQNGHRSSAPRSAQSPTEGSASSASRAKQTKDERKTRANANGRSEKHDPNRIAPTKKAHSETRLTDQED</sequence>
<evidence type="ECO:0000256" key="2">
    <source>
        <dbReference type="ARBA" id="ARBA00023015"/>
    </source>
</evidence>
<proteinExistence type="inferred from homology"/>
<reference evidence="6" key="2">
    <citation type="journal article" date="2021" name="Microbiome">
        <title>Successional dynamics and alternative stable states in a saline activated sludge microbial community over 9 years.</title>
        <authorList>
            <person name="Wang Y."/>
            <person name="Ye J."/>
            <person name="Ju F."/>
            <person name="Liu L."/>
            <person name="Boyd J.A."/>
            <person name="Deng Y."/>
            <person name="Parks D.H."/>
            <person name="Jiang X."/>
            <person name="Yin X."/>
            <person name="Woodcroft B.J."/>
            <person name="Tyson G.W."/>
            <person name="Hugenholtz P."/>
            <person name="Polz M.F."/>
            <person name="Zhang T."/>
        </authorList>
    </citation>
    <scope>NUCLEOTIDE SEQUENCE</scope>
    <source>
        <strain evidence="6">HKST-UBA01</strain>
    </source>
</reference>
<dbReference type="Gene3D" id="1.10.4040.10">
    <property type="entry name" value="Penicillinase repressor domain"/>
    <property type="match status" value="1"/>
</dbReference>
<reference evidence="6" key="1">
    <citation type="submission" date="2020-04" db="EMBL/GenBank/DDBJ databases">
        <authorList>
            <person name="Zhang T."/>
        </authorList>
    </citation>
    <scope>NUCLEOTIDE SEQUENCE</scope>
    <source>
        <strain evidence="6">HKST-UBA01</strain>
    </source>
</reference>
<organism evidence="6 7">
    <name type="scientific">Eiseniibacteriota bacterium</name>
    <dbReference type="NCBI Taxonomy" id="2212470"/>
    <lineage>
        <taxon>Bacteria</taxon>
        <taxon>Candidatus Eiseniibacteriota</taxon>
    </lineage>
</organism>
<evidence type="ECO:0000256" key="5">
    <source>
        <dbReference type="SAM" id="MobiDB-lite"/>
    </source>
</evidence>
<feature type="region of interest" description="Disordered" evidence="5">
    <location>
        <begin position="118"/>
        <end position="188"/>
    </location>
</feature>
<feature type="compositionally biased region" description="Polar residues" evidence="5">
    <location>
        <begin position="119"/>
        <end position="146"/>
    </location>
</feature>
<feature type="compositionally biased region" description="Basic and acidic residues" evidence="5">
    <location>
        <begin position="177"/>
        <end position="188"/>
    </location>
</feature>
<accession>A0A956LXN1</accession>
<dbReference type="Pfam" id="PF03965">
    <property type="entry name" value="Penicillinase_R"/>
    <property type="match status" value="1"/>
</dbReference>
<evidence type="ECO:0000256" key="4">
    <source>
        <dbReference type="ARBA" id="ARBA00023163"/>
    </source>
</evidence>
<evidence type="ECO:0000313" key="7">
    <source>
        <dbReference type="Proteomes" id="UP000697710"/>
    </source>
</evidence>